<evidence type="ECO:0000256" key="1">
    <source>
        <dbReference type="SAM" id="Phobius"/>
    </source>
</evidence>
<dbReference type="Proteomes" id="UP001142610">
    <property type="component" value="Unassembled WGS sequence"/>
</dbReference>
<dbReference type="RefSeq" id="WP_256618877.1">
    <property type="nucleotide sequence ID" value="NZ_JANIBC010000003.1"/>
</dbReference>
<keyword evidence="3" id="KW-1185">Reference proteome</keyword>
<evidence type="ECO:0000313" key="2">
    <source>
        <dbReference type="EMBL" id="MCQ8185017.1"/>
    </source>
</evidence>
<accession>A0A9X2LAI8</accession>
<feature type="transmembrane region" description="Helical" evidence="1">
    <location>
        <begin position="86"/>
        <end position="110"/>
    </location>
</feature>
<name>A0A9X2LAI8_9PROT</name>
<protein>
    <submittedName>
        <fullName evidence="2">Uncharacterized protein</fullName>
    </submittedName>
</protein>
<reference evidence="2" key="1">
    <citation type="submission" date="2022-07" db="EMBL/GenBank/DDBJ databases">
        <title>Parvularcula maris sp. nov., an algicidal bacterium isolated from seawater.</title>
        <authorList>
            <person name="Li F."/>
        </authorList>
    </citation>
    <scope>NUCLEOTIDE SEQUENCE</scope>
    <source>
        <strain evidence="2">BGMRC 0090</strain>
    </source>
</reference>
<evidence type="ECO:0000313" key="3">
    <source>
        <dbReference type="Proteomes" id="UP001142610"/>
    </source>
</evidence>
<organism evidence="2 3">
    <name type="scientific">Parvularcula maris</name>
    <dbReference type="NCBI Taxonomy" id="2965077"/>
    <lineage>
        <taxon>Bacteria</taxon>
        <taxon>Pseudomonadati</taxon>
        <taxon>Pseudomonadota</taxon>
        <taxon>Alphaproteobacteria</taxon>
        <taxon>Parvularculales</taxon>
        <taxon>Parvularculaceae</taxon>
        <taxon>Parvularcula</taxon>
    </lineage>
</organism>
<keyword evidence="1" id="KW-1133">Transmembrane helix</keyword>
<sequence>MIRIVFPLAMAAAAFFGIWSGGVSGQELAGPTLSCLIDVALSSGSGCLPDGPIAESLVTYTILGGVAAALLSVLGLIRFVGRLTSVAVLAAGAIGLGASGMAAIATFGAGTPPMEVWGVWATLAGAVMTVLAGILGVRGSSYD</sequence>
<keyword evidence="1" id="KW-0812">Transmembrane</keyword>
<gene>
    <name evidence="2" type="ORF">NOG11_06390</name>
</gene>
<proteinExistence type="predicted"/>
<feature type="transmembrane region" description="Helical" evidence="1">
    <location>
        <begin position="116"/>
        <end position="137"/>
    </location>
</feature>
<keyword evidence="1" id="KW-0472">Membrane</keyword>
<comment type="caution">
    <text evidence="2">The sequence shown here is derived from an EMBL/GenBank/DDBJ whole genome shotgun (WGS) entry which is preliminary data.</text>
</comment>
<dbReference type="AlphaFoldDB" id="A0A9X2LAI8"/>
<dbReference type="EMBL" id="JANIBC010000003">
    <property type="protein sequence ID" value="MCQ8185017.1"/>
    <property type="molecule type" value="Genomic_DNA"/>
</dbReference>
<feature type="transmembrane region" description="Helical" evidence="1">
    <location>
        <begin position="57"/>
        <end position="79"/>
    </location>
</feature>